<feature type="region of interest" description="Disordered" evidence="1">
    <location>
        <begin position="76"/>
        <end position="96"/>
    </location>
</feature>
<gene>
    <name evidence="2" type="ORF">OsJ_13623</name>
</gene>
<evidence type="ECO:0000256" key="1">
    <source>
        <dbReference type="SAM" id="MobiDB-lite"/>
    </source>
</evidence>
<evidence type="ECO:0000313" key="2">
    <source>
        <dbReference type="EMBL" id="EAZ29549.1"/>
    </source>
</evidence>
<sequence length="96" mass="10567">MDNFYRAVMTVTKAATTHNRYWEFILVLDMVADGEGSRCQFGQTRSLADPLMHRLQPRGPEWTPKVGGNLLAKVEPESQNSGSAELLDGPFSAAPS</sequence>
<protein>
    <submittedName>
        <fullName evidence="2">Uncharacterized protein</fullName>
    </submittedName>
</protein>
<organism evidence="2">
    <name type="scientific">Oryza sativa subsp. japonica</name>
    <name type="common">Rice</name>
    <dbReference type="NCBI Taxonomy" id="39947"/>
    <lineage>
        <taxon>Eukaryota</taxon>
        <taxon>Viridiplantae</taxon>
        <taxon>Streptophyta</taxon>
        <taxon>Embryophyta</taxon>
        <taxon>Tracheophyta</taxon>
        <taxon>Spermatophyta</taxon>
        <taxon>Magnoliopsida</taxon>
        <taxon>Liliopsida</taxon>
        <taxon>Poales</taxon>
        <taxon>Poaceae</taxon>
        <taxon>BOP clade</taxon>
        <taxon>Oryzoideae</taxon>
        <taxon>Oryzeae</taxon>
        <taxon>Oryzinae</taxon>
        <taxon>Oryza</taxon>
        <taxon>Oryza sativa</taxon>
    </lineage>
</organism>
<reference evidence="2" key="1">
    <citation type="journal article" date="2005" name="PLoS Biol.">
        <title>The genomes of Oryza sativa: a history of duplications.</title>
        <authorList>
            <person name="Yu J."/>
            <person name="Wang J."/>
            <person name="Lin W."/>
            <person name="Li S."/>
            <person name="Li H."/>
            <person name="Zhou J."/>
            <person name="Ni P."/>
            <person name="Dong W."/>
            <person name="Hu S."/>
            <person name="Zeng C."/>
            <person name="Zhang J."/>
            <person name="Zhang Y."/>
            <person name="Li R."/>
            <person name="Xu Z."/>
            <person name="Li S."/>
            <person name="Li X."/>
            <person name="Zheng H."/>
            <person name="Cong L."/>
            <person name="Lin L."/>
            <person name="Yin J."/>
            <person name="Geng J."/>
            <person name="Li G."/>
            <person name="Shi J."/>
            <person name="Liu J."/>
            <person name="Lv H."/>
            <person name="Li J."/>
            <person name="Wang J."/>
            <person name="Deng Y."/>
            <person name="Ran L."/>
            <person name="Shi X."/>
            <person name="Wang X."/>
            <person name="Wu Q."/>
            <person name="Li C."/>
            <person name="Ren X."/>
            <person name="Wang J."/>
            <person name="Wang X."/>
            <person name="Li D."/>
            <person name="Liu D."/>
            <person name="Zhang X."/>
            <person name="Ji Z."/>
            <person name="Zhao W."/>
            <person name="Sun Y."/>
            <person name="Zhang Z."/>
            <person name="Bao J."/>
            <person name="Han Y."/>
            <person name="Dong L."/>
            <person name="Ji J."/>
            <person name="Chen P."/>
            <person name="Wu S."/>
            <person name="Liu J."/>
            <person name="Xiao Y."/>
            <person name="Bu D."/>
            <person name="Tan J."/>
            <person name="Yang L."/>
            <person name="Ye C."/>
            <person name="Zhang J."/>
            <person name="Xu J."/>
            <person name="Zhou Y."/>
            <person name="Yu Y."/>
            <person name="Zhang B."/>
            <person name="Zhuang S."/>
            <person name="Wei H."/>
            <person name="Liu B."/>
            <person name="Lei M."/>
            <person name="Yu H."/>
            <person name="Li Y."/>
            <person name="Xu H."/>
            <person name="Wei S."/>
            <person name="He X."/>
            <person name="Fang L."/>
            <person name="Zhang Z."/>
            <person name="Zhang Y."/>
            <person name="Huang X."/>
            <person name="Su Z."/>
            <person name="Tong W."/>
            <person name="Li J."/>
            <person name="Tong Z."/>
            <person name="Li S."/>
            <person name="Ye J."/>
            <person name="Wang L."/>
            <person name="Fang L."/>
            <person name="Lei T."/>
            <person name="Chen C."/>
            <person name="Chen H."/>
            <person name="Xu Z."/>
            <person name="Li H."/>
            <person name="Huang H."/>
            <person name="Zhang F."/>
            <person name="Xu H."/>
            <person name="Li N."/>
            <person name="Zhao C."/>
            <person name="Li S."/>
            <person name="Dong L."/>
            <person name="Huang Y."/>
            <person name="Li L."/>
            <person name="Xi Y."/>
            <person name="Qi Q."/>
            <person name="Li W."/>
            <person name="Zhang B."/>
            <person name="Hu W."/>
            <person name="Zhang Y."/>
            <person name="Tian X."/>
            <person name="Jiao Y."/>
            <person name="Liang X."/>
            <person name="Jin J."/>
            <person name="Gao L."/>
            <person name="Zheng W."/>
            <person name="Hao B."/>
            <person name="Liu S."/>
            <person name="Wang W."/>
            <person name="Yuan L."/>
            <person name="Cao M."/>
            <person name="McDermott J."/>
            <person name="Samudrala R."/>
            <person name="Wang J."/>
            <person name="Wong G.K."/>
            <person name="Yang H."/>
        </authorList>
    </citation>
    <scope>NUCLEOTIDE SEQUENCE [LARGE SCALE GENOMIC DNA]</scope>
</reference>
<dbReference type="Proteomes" id="UP000007752">
    <property type="component" value="Chromosome 4"/>
</dbReference>
<reference evidence="2" key="2">
    <citation type="submission" date="2008-12" db="EMBL/GenBank/DDBJ databases">
        <title>Improved gene annotation of the rice (Oryza sativa) genomes.</title>
        <authorList>
            <person name="Wang J."/>
            <person name="Li R."/>
            <person name="Fan W."/>
            <person name="Huang Q."/>
            <person name="Zhang J."/>
            <person name="Zhou Y."/>
            <person name="Hu Y."/>
            <person name="Zi S."/>
            <person name="Li J."/>
            <person name="Ni P."/>
            <person name="Zheng H."/>
            <person name="Zhang Y."/>
            <person name="Zhao M."/>
            <person name="Hao Q."/>
            <person name="McDermott J."/>
            <person name="Samudrala R."/>
            <person name="Kristiansen K."/>
            <person name="Wong G.K.-S."/>
        </authorList>
    </citation>
    <scope>NUCLEOTIDE SEQUENCE</scope>
</reference>
<name>A3AQG0_ORYSJ</name>
<dbReference type="AlphaFoldDB" id="A3AQG0"/>
<proteinExistence type="predicted"/>
<accession>A3AQG0</accession>
<dbReference type="EMBL" id="CM000141">
    <property type="protein sequence ID" value="EAZ29549.1"/>
    <property type="molecule type" value="Genomic_DNA"/>
</dbReference>